<name>A0A0W0FY48_MONRR</name>
<accession>A0A0W0FY48</accession>
<feature type="compositionally biased region" description="Polar residues" evidence="1">
    <location>
        <begin position="185"/>
        <end position="210"/>
    </location>
</feature>
<evidence type="ECO:0000256" key="1">
    <source>
        <dbReference type="SAM" id="MobiDB-lite"/>
    </source>
</evidence>
<evidence type="ECO:0000313" key="3">
    <source>
        <dbReference type="Proteomes" id="UP000054988"/>
    </source>
</evidence>
<feature type="compositionally biased region" description="Basic and acidic residues" evidence="1">
    <location>
        <begin position="214"/>
        <end position="237"/>
    </location>
</feature>
<gene>
    <name evidence="2" type="ORF">WG66_6213</name>
</gene>
<dbReference type="eggNOG" id="ENOG502SYPV">
    <property type="taxonomic scope" value="Eukaryota"/>
</dbReference>
<comment type="caution">
    <text evidence="2">The sequence shown here is derived from an EMBL/GenBank/DDBJ whole genome shotgun (WGS) entry which is preliminary data.</text>
</comment>
<evidence type="ECO:0000313" key="2">
    <source>
        <dbReference type="EMBL" id="KTB41245.1"/>
    </source>
</evidence>
<dbReference type="AlphaFoldDB" id="A0A0W0FY48"/>
<sequence length="260" mass="29292">MVDCDIAMGGKSNGNRQAVVQRDLAINLNFQADPDLGAYAFQLLSTNHILEASSITWSMLKRQRPSSPSPASFPSAESFTESTPDAKRRRVLPPTLDGKLRGWETPRYCHHSDCDDDDNFEEIDGEEDASGYNSASTVLNDSLYKSTNDFLHQLHALQRHRLLFTQPQAGTPKADCPRPLPYPQSAPTHPSSQWQANSTRDLNHMRSPTSMEAGVDHSTHAERAEHNDETQLVRDRYEDTNRMLGSLFLSRRRELGDNER</sequence>
<dbReference type="EMBL" id="LATX01001501">
    <property type="protein sequence ID" value="KTB41245.1"/>
    <property type="molecule type" value="Genomic_DNA"/>
</dbReference>
<protein>
    <submittedName>
        <fullName evidence="2">Uncharacterized protein</fullName>
    </submittedName>
</protein>
<dbReference type="Proteomes" id="UP000054988">
    <property type="component" value="Unassembled WGS sequence"/>
</dbReference>
<reference evidence="2 3" key="1">
    <citation type="submission" date="2015-12" db="EMBL/GenBank/DDBJ databases">
        <title>Draft genome sequence of Moniliophthora roreri, the causal agent of frosty pod rot of cacao.</title>
        <authorList>
            <person name="Aime M.C."/>
            <person name="Diaz-Valderrama J.R."/>
            <person name="Kijpornyongpan T."/>
            <person name="Phillips-Mora W."/>
        </authorList>
    </citation>
    <scope>NUCLEOTIDE SEQUENCE [LARGE SCALE GENOMIC DNA]</scope>
    <source>
        <strain evidence="2 3">MCA 2952</strain>
    </source>
</reference>
<proteinExistence type="predicted"/>
<feature type="compositionally biased region" description="Low complexity" evidence="1">
    <location>
        <begin position="65"/>
        <end position="79"/>
    </location>
</feature>
<feature type="region of interest" description="Disordered" evidence="1">
    <location>
        <begin position="168"/>
        <end position="237"/>
    </location>
</feature>
<feature type="region of interest" description="Disordered" evidence="1">
    <location>
        <begin position="63"/>
        <end position="98"/>
    </location>
</feature>
<organism evidence="2 3">
    <name type="scientific">Moniliophthora roreri</name>
    <name type="common">Frosty pod rot fungus</name>
    <name type="synonym">Monilia roreri</name>
    <dbReference type="NCBI Taxonomy" id="221103"/>
    <lineage>
        <taxon>Eukaryota</taxon>
        <taxon>Fungi</taxon>
        <taxon>Dikarya</taxon>
        <taxon>Basidiomycota</taxon>
        <taxon>Agaricomycotina</taxon>
        <taxon>Agaricomycetes</taxon>
        <taxon>Agaricomycetidae</taxon>
        <taxon>Agaricales</taxon>
        <taxon>Marasmiineae</taxon>
        <taxon>Marasmiaceae</taxon>
        <taxon>Moniliophthora</taxon>
    </lineage>
</organism>